<dbReference type="OrthoDB" id="7432683at2"/>
<proteinExistence type="predicted"/>
<name>A0A0N8H464_9FLAO</name>
<evidence type="ECO:0000313" key="2">
    <source>
        <dbReference type="Proteomes" id="UP000050280"/>
    </source>
</evidence>
<accession>A0A0N8H464</accession>
<dbReference type="InterPro" id="IPR008969">
    <property type="entry name" value="CarboxyPept-like_regulatory"/>
</dbReference>
<dbReference type="Proteomes" id="UP000050280">
    <property type="component" value="Unassembled WGS sequence"/>
</dbReference>
<dbReference type="EMBL" id="LDJX01000002">
    <property type="protein sequence ID" value="KPM32500.1"/>
    <property type="molecule type" value="Genomic_DNA"/>
</dbReference>
<dbReference type="STRING" id="1300341.I595_918"/>
<reference evidence="1 2" key="1">
    <citation type="submission" date="2015-09" db="EMBL/GenBank/DDBJ databases">
        <title>Genome sequence of the marine flavobacterium Croceitalea dokdonensis DOKDO 023 that contains proton- and sodium-pumping rhodopsins.</title>
        <authorList>
            <person name="Kwon S.-K."/>
            <person name="Lee H.K."/>
            <person name="Kwak M.-J."/>
            <person name="Kim J.F."/>
        </authorList>
    </citation>
    <scope>NUCLEOTIDE SEQUENCE [LARGE SCALE GENOMIC DNA]</scope>
    <source>
        <strain evidence="1 2">DOKDO 023</strain>
    </source>
</reference>
<keyword evidence="1" id="KW-0675">Receptor</keyword>
<dbReference type="AlphaFoldDB" id="A0A0N8H464"/>
<gene>
    <name evidence="1" type="ORF">I595_918</name>
</gene>
<comment type="caution">
    <text evidence="1">The sequence shown here is derived from an EMBL/GenBank/DDBJ whole genome shotgun (WGS) entry which is preliminary data.</text>
</comment>
<dbReference type="Pfam" id="PF13715">
    <property type="entry name" value="CarbopepD_reg_2"/>
    <property type="match status" value="1"/>
</dbReference>
<evidence type="ECO:0000313" key="1">
    <source>
        <dbReference type="EMBL" id="KPM32500.1"/>
    </source>
</evidence>
<dbReference type="RefSeq" id="WP_054558155.1">
    <property type="nucleotide sequence ID" value="NZ_LDJX01000002.1"/>
</dbReference>
<sequence>MKNAIKISITEPCSKNFNNFKRTHGGGFCSSCKKEVIDFTGMSNAEMILHLKKKKEDICGRFTQQQLQQSISIVPTRSAWLHRAAIFGISICTLGTMGTLEAQQTTTKNKEIQTQVSKTTQLEVLAAKNYTIKGTVLDDQSLPLPGVNVVLKGAAIGTQTALDGSFEFPKKLEVGDILVFSYIGFETKEYMVKASENETINVTILFEATDIILMGDVAIEGVYSSKKNLFQKFFGLFK</sequence>
<keyword evidence="2" id="KW-1185">Reference proteome</keyword>
<dbReference type="Gene3D" id="2.60.40.1120">
    <property type="entry name" value="Carboxypeptidase-like, regulatory domain"/>
    <property type="match status" value="1"/>
</dbReference>
<dbReference type="SUPFAM" id="SSF49464">
    <property type="entry name" value="Carboxypeptidase regulatory domain-like"/>
    <property type="match status" value="1"/>
</dbReference>
<protein>
    <submittedName>
        <fullName evidence="1">Putative TonB-dependent outer membrane receptor protein</fullName>
    </submittedName>
</protein>
<organism evidence="1 2">
    <name type="scientific">Croceitalea dokdonensis DOKDO 023</name>
    <dbReference type="NCBI Taxonomy" id="1300341"/>
    <lineage>
        <taxon>Bacteria</taxon>
        <taxon>Pseudomonadati</taxon>
        <taxon>Bacteroidota</taxon>
        <taxon>Flavobacteriia</taxon>
        <taxon>Flavobacteriales</taxon>
        <taxon>Flavobacteriaceae</taxon>
        <taxon>Croceitalea</taxon>
    </lineage>
</organism>